<evidence type="ECO:0000256" key="4">
    <source>
        <dbReference type="ARBA" id="ARBA00022840"/>
    </source>
</evidence>
<dbReference type="HOGENOM" id="CLU_004585_6_4_11"/>
<evidence type="ECO:0000256" key="2">
    <source>
        <dbReference type="ARBA" id="ARBA00022801"/>
    </source>
</evidence>
<dbReference type="PANTHER" id="PTHR11070:SF2">
    <property type="entry name" value="ATP-DEPENDENT DNA HELICASE SRS2"/>
    <property type="match status" value="1"/>
</dbReference>
<dbReference type="GO" id="GO:0000725">
    <property type="term" value="P:recombinational repair"/>
    <property type="evidence" value="ECO:0007669"/>
    <property type="project" value="TreeGrafter"/>
</dbReference>
<feature type="domain" description="UvrD-like helicase C-terminal" evidence="11">
    <location>
        <begin position="266"/>
        <end position="510"/>
    </location>
</feature>
<keyword evidence="13" id="KW-1185">Reference proteome</keyword>
<dbReference type="Proteomes" id="UP000006415">
    <property type="component" value="Unassembled WGS sequence"/>
</dbReference>
<keyword evidence="2 9" id="KW-0378">Hydrolase</keyword>
<dbReference type="EMBL" id="AGZS01000003">
    <property type="protein sequence ID" value="EJD64876.1"/>
    <property type="molecule type" value="Genomic_DNA"/>
</dbReference>
<evidence type="ECO:0000256" key="9">
    <source>
        <dbReference type="PROSITE-ProRule" id="PRU00560"/>
    </source>
</evidence>
<comment type="catalytic activity">
    <reaction evidence="8">
        <text>ATP + H2O = ADP + phosphate + H(+)</text>
        <dbReference type="Rhea" id="RHEA:13065"/>
        <dbReference type="ChEBI" id="CHEBI:15377"/>
        <dbReference type="ChEBI" id="CHEBI:15378"/>
        <dbReference type="ChEBI" id="CHEBI:30616"/>
        <dbReference type="ChEBI" id="CHEBI:43474"/>
        <dbReference type="ChEBI" id="CHEBI:456216"/>
        <dbReference type="EC" id="5.6.2.4"/>
    </reaction>
</comment>
<evidence type="ECO:0000313" key="13">
    <source>
        <dbReference type="Proteomes" id="UP000006415"/>
    </source>
</evidence>
<dbReference type="eggNOG" id="COG0210">
    <property type="taxonomic scope" value="Bacteria"/>
</dbReference>
<gene>
    <name evidence="12" type="ORF">HMPREF9156_00751</name>
</gene>
<sequence length="588" mass="67552">MHSRDWETVGGIVLEQEAVKALRDFDHNVVVTAGPGAGKTEFLAQKACYLLQTELCPSPYRVLAISFKNSSADNLRARVSERCKNNEYRRFDSYTFDAFAKKLVDQFLNILPDKLRPSYNYKIIDDNKRRKDIDKALEQYMKDENTRQWERLWNKLLHPSDGSSSELTFRMIFYLAGSITGNTYVKWAIRATYPYVFVDEFQDTTSAQYNFLKKVFKDTDSRITAVGDVKQRIMLWAGAKQDAFECFEDDYSPNDYILLANYRSTETLVDFQRKFYPLLKQPCPKTGVMGDRNDTNICVLSSRNDDIESDEVAESIKKEINSGIAPENICILTRKKVREYTSKIQKKLDQFNIRSQDAAKLQMLLDDPFTRLVIDLIRLSINPSDPDDIRRNVENELMRICGLPDAREDDKQLEKLELVYSKCISICNEGRSYNSLKVLDKLDTALGGKAVLKKAYPQYEEEGVLESCRKKFIHCFKQELEISENDWSEAIDSLRGIGIVPIMTIHRSKGLEYEYVYLIGLEGNSWWDNKHTEGSILEAMSTFFVAISRAKRGLIITRVGERNGRSSGAGSSQVENMLANFLRKAGYL</sequence>
<dbReference type="Pfam" id="PF00580">
    <property type="entry name" value="UvrD-helicase"/>
    <property type="match status" value="1"/>
</dbReference>
<evidence type="ECO:0000256" key="1">
    <source>
        <dbReference type="ARBA" id="ARBA00022741"/>
    </source>
</evidence>
<evidence type="ECO:0000256" key="5">
    <source>
        <dbReference type="ARBA" id="ARBA00023235"/>
    </source>
</evidence>
<dbReference type="GO" id="GO:0043138">
    <property type="term" value="F:3'-5' DNA helicase activity"/>
    <property type="evidence" value="ECO:0007669"/>
    <property type="project" value="UniProtKB-EC"/>
</dbReference>
<evidence type="ECO:0000256" key="6">
    <source>
        <dbReference type="ARBA" id="ARBA00034617"/>
    </source>
</evidence>
<keyword evidence="3 9" id="KW-0347">Helicase</keyword>
<evidence type="ECO:0000313" key="12">
    <source>
        <dbReference type="EMBL" id="EJD64876.1"/>
    </source>
</evidence>
<dbReference type="EC" id="5.6.2.4" evidence="7"/>
<dbReference type="InterPro" id="IPR014016">
    <property type="entry name" value="UvrD-like_ATP-bd"/>
</dbReference>
<feature type="domain" description="UvrD-like helicase ATP-binding" evidence="10">
    <location>
        <begin position="12"/>
        <end position="265"/>
    </location>
</feature>
<evidence type="ECO:0000256" key="7">
    <source>
        <dbReference type="ARBA" id="ARBA00034808"/>
    </source>
</evidence>
<evidence type="ECO:0000259" key="11">
    <source>
        <dbReference type="PROSITE" id="PS51217"/>
    </source>
</evidence>
<dbReference type="PROSITE" id="PS51217">
    <property type="entry name" value="UVRD_HELICASE_CTER"/>
    <property type="match status" value="1"/>
</dbReference>
<dbReference type="CDD" id="cd17932">
    <property type="entry name" value="DEXQc_UvrD"/>
    <property type="match status" value="1"/>
</dbReference>
<keyword evidence="4 9" id="KW-0067">ATP-binding</keyword>
<keyword evidence="5" id="KW-0413">Isomerase</keyword>
<dbReference type="Gene3D" id="3.40.50.300">
    <property type="entry name" value="P-loop containing nucleotide triphosphate hydrolases"/>
    <property type="match status" value="3"/>
</dbReference>
<protein>
    <recommendedName>
        <fullName evidence="7">DNA 3'-5' helicase</fullName>
        <ecNumber evidence="7">5.6.2.4</ecNumber>
    </recommendedName>
</protein>
<name>J0X0H5_9BIFI</name>
<dbReference type="GO" id="GO:0003677">
    <property type="term" value="F:DNA binding"/>
    <property type="evidence" value="ECO:0007669"/>
    <property type="project" value="InterPro"/>
</dbReference>
<feature type="binding site" evidence="9">
    <location>
        <begin position="33"/>
        <end position="40"/>
    </location>
    <ligand>
        <name>ATP</name>
        <dbReference type="ChEBI" id="CHEBI:30616"/>
    </ligand>
</feature>
<accession>J0X0H5</accession>
<dbReference type="InterPro" id="IPR027417">
    <property type="entry name" value="P-loop_NTPase"/>
</dbReference>
<evidence type="ECO:0000256" key="8">
    <source>
        <dbReference type="ARBA" id="ARBA00048988"/>
    </source>
</evidence>
<proteinExistence type="predicted"/>
<dbReference type="Pfam" id="PF13361">
    <property type="entry name" value="UvrD_C"/>
    <property type="match status" value="2"/>
</dbReference>
<organism evidence="12 13">
    <name type="scientific">Scardovia wiggsiae F0424</name>
    <dbReference type="NCBI Taxonomy" id="857290"/>
    <lineage>
        <taxon>Bacteria</taxon>
        <taxon>Bacillati</taxon>
        <taxon>Actinomycetota</taxon>
        <taxon>Actinomycetes</taxon>
        <taxon>Bifidobacteriales</taxon>
        <taxon>Bifidobacteriaceae</taxon>
        <taxon>Scardovia</taxon>
    </lineage>
</organism>
<dbReference type="SUPFAM" id="SSF52540">
    <property type="entry name" value="P-loop containing nucleoside triphosphate hydrolases"/>
    <property type="match status" value="1"/>
</dbReference>
<comment type="caution">
    <text evidence="12">The sequence shown here is derived from an EMBL/GenBank/DDBJ whole genome shotgun (WGS) entry which is preliminary data.</text>
</comment>
<dbReference type="STRING" id="857290.HMPREF9156_00751"/>
<evidence type="ECO:0000259" key="10">
    <source>
        <dbReference type="PROSITE" id="PS51198"/>
    </source>
</evidence>
<dbReference type="InterPro" id="IPR000212">
    <property type="entry name" value="DNA_helicase_UvrD/REP"/>
</dbReference>
<dbReference type="AlphaFoldDB" id="J0X0H5"/>
<keyword evidence="1 9" id="KW-0547">Nucleotide-binding</keyword>
<dbReference type="InterPro" id="IPR014017">
    <property type="entry name" value="DNA_helicase_UvrD-like_C"/>
</dbReference>
<dbReference type="GO" id="GO:0016887">
    <property type="term" value="F:ATP hydrolysis activity"/>
    <property type="evidence" value="ECO:0007669"/>
    <property type="project" value="RHEA"/>
</dbReference>
<dbReference type="PROSITE" id="PS51198">
    <property type="entry name" value="UVRD_HELICASE_ATP_BIND"/>
    <property type="match status" value="1"/>
</dbReference>
<dbReference type="GO" id="GO:0005524">
    <property type="term" value="F:ATP binding"/>
    <property type="evidence" value="ECO:0007669"/>
    <property type="project" value="UniProtKB-UniRule"/>
</dbReference>
<reference evidence="12 13" key="1">
    <citation type="submission" date="2012-01" db="EMBL/GenBank/DDBJ databases">
        <title>The Genome Sequence of Scardovia wiggsiae F0424.</title>
        <authorList>
            <consortium name="The Broad Institute Genome Sequencing Platform"/>
            <person name="Earl A."/>
            <person name="Ward D."/>
            <person name="Feldgarden M."/>
            <person name="Gevers D."/>
            <person name="Izard J."/>
            <person name="Ganesan A."/>
            <person name="Baranova O.V."/>
            <person name="Blanton J.M."/>
            <person name="Tanner A.C."/>
            <person name="Mathney J."/>
            <person name="Dewhirst F.E."/>
            <person name="Young S.K."/>
            <person name="Zeng Q."/>
            <person name="Gargeya S."/>
            <person name="Fitzgerald M."/>
            <person name="Haas B."/>
            <person name="Abouelleil A."/>
            <person name="Alvarado L."/>
            <person name="Arachchi H.M."/>
            <person name="Berlin A."/>
            <person name="Chapman S.B."/>
            <person name="Gearin G."/>
            <person name="Goldberg J."/>
            <person name="Griggs A."/>
            <person name="Gujja S."/>
            <person name="Hansen M."/>
            <person name="Heiman D."/>
            <person name="Howarth C."/>
            <person name="Larimer J."/>
            <person name="Lui A."/>
            <person name="MacDonald P.J.P."/>
            <person name="McCowen C."/>
            <person name="Montmayeur A."/>
            <person name="Murphy C."/>
            <person name="Neiman D."/>
            <person name="Pearson M."/>
            <person name="Priest M."/>
            <person name="Roberts A."/>
            <person name="Saif S."/>
            <person name="Shea T."/>
            <person name="Sisk P."/>
            <person name="Stolte C."/>
            <person name="Sykes S."/>
            <person name="Wortman J."/>
            <person name="Nusbaum C."/>
            <person name="Birren B."/>
        </authorList>
    </citation>
    <scope>NUCLEOTIDE SEQUENCE [LARGE SCALE GENOMIC DNA]</scope>
    <source>
        <strain evidence="12 13">F0424</strain>
    </source>
</reference>
<dbReference type="PANTHER" id="PTHR11070">
    <property type="entry name" value="UVRD / RECB / PCRA DNA HELICASE FAMILY MEMBER"/>
    <property type="match status" value="1"/>
</dbReference>
<comment type="catalytic activity">
    <reaction evidence="6">
        <text>Couples ATP hydrolysis with the unwinding of duplex DNA by translocating in the 3'-5' direction.</text>
        <dbReference type="EC" id="5.6.2.4"/>
    </reaction>
</comment>
<evidence type="ECO:0000256" key="3">
    <source>
        <dbReference type="ARBA" id="ARBA00022806"/>
    </source>
</evidence>